<evidence type="ECO:0000313" key="2">
    <source>
        <dbReference type="RefSeq" id="XP_016467128.1"/>
    </source>
</evidence>
<dbReference type="RefSeq" id="XP_016467128.1">
    <property type="nucleotide sequence ID" value="XM_016611642.1"/>
</dbReference>
<accession>A0A1S3ZS52</accession>
<dbReference type="STRING" id="4097.A0A1S3ZS52"/>
<organism evidence="2">
    <name type="scientific">Nicotiana tabacum</name>
    <name type="common">Common tobacco</name>
    <dbReference type="NCBI Taxonomy" id="4097"/>
    <lineage>
        <taxon>Eukaryota</taxon>
        <taxon>Viridiplantae</taxon>
        <taxon>Streptophyta</taxon>
        <taxon>Embryophyta</taxon>
        <taxon>Tracheophyta</taxon>
        <taxon>Spermatophyta</taxon>
        <taxon>Magnoliopsida</taxon>
        <taxon>eudicotyledons</taxon>
        <taxon>Gunneridae</taxon>
        <taxon>Pentapetalae</taxon>
        <taxon>asterids</taxon>
        <taxon>lamiids</taxon>
        <taxon>Solanales</taxon>
        <taxon>Solanaceae</taxon>
        <taxon>Nicotianoideae</taxon>
        <taxon>Nicotianeae</taxon>
        <taxon>Nicotiana</taxon>
    </lineage>
</organism>
<dbReference type="SUPFAM" id="SSF53098">
    <property type="entry name" value="Ribonuclease H-like"/>
    <property type="match status" value="1"/>
</dbReference>
<dbReference type="PANTHER" id="PTHR45835:SF108">
    <property type="entry name" value="INTEGRASE ZINC-BINDING DOMAIN-CONTAINING PROTEIN"/>
    <property type="match status" value="1"/>
</dbReference>
<reference evidence="2" key="1">
    <citation type="submission" date="2025-08" db="UniProtKB">
        <authorList>
            <consortium name="RefSeq"/>
        </authorList>
    </citation>
    <scope>IDENTIFICATION</scope>
</reference>
<proteinExistence type="predicted"/>
<name>A0A1S3ZS52_TOBAC</name>
<dbReference type="Gene3D" id="1.10.340.70">
    <property type="match status" value="1"/>
</dbReference>
<dbReference type="AlphaFoldDB" id="A0A1S3ZS52"/>
<sequence>MAFSLGMKYGTLRYQGRLCPPIMGGLRERIMAKGHSSKYFVHSHSTKMYHDLKEIYWWNDIKIDIADFVAMCPNYQQVKAERQKPVSIISDRGTQFISNLWQKFQHGLGTQLNLSTSFHPQTDRQAEQFIQPPTYLASIYMSSFKALYGRRCRSHIGCFEVVEVELIGPDLVHLAMEKVAILDRQVRKLRNKEIASVKVLWQNQQVEEATWESSGGNRGERYEIRAKKEKKLKMAISRITGSVGRYLWPNFQNVYFHSASASAPCYPGH</sequence>
<dbReference type="InterPro" id="IPR041588">
    <property type="entry name" value="Integrase_H2C2"/>
</dbReference>
<gene>
    <name evidence="2" type="primary">LOC107789773</name>
</gene>
<dbReference type="Pfam" id="PF17921">
    <property type="entry name" value="Integrase_H2C2"/>
    <property type="match status" value="1"/>
</dbReference>
<dbReference type="OrthoDB" id="851428at2759"/>
<evidence type="ECO:0000259" key="1">
    <source>
        <dbReference type="Pfam" id="PF17921"/>
    </source>
</evidence>
<feature type="domain" description="Integrase zinc-binding" evidence="1">
    <location>
        <begin position="26"/>
        <end position="80"/>
    </location>
</feature>
<dbReference type="PaxDb" id="4097-A0A1S3ZS52"/>
<protein>
    <recommendedName>
        <fullName evidence="1">Integrase zinc-binding domain-containing protein</fullName>
    </recommendedName>
</protein>
<dbReference type="PANTHER" id="PTHR45835">
    <property type="entry name" value="YALI0A06105P"/>
    <property type="match status" value="1"/>
</dbReference>
<dbReference type="KEGG" id="nta:107789773"/>
<dbReference type="InterPro" id="IPR012337">
    <property type="entry name" value="RNaseH-like_sf"/>
</dbReference>